<dbReference type="AlphaFoldDB" id="A0A0F9DSS4"/>
<organism evidence="2">
    <name type="scientific">marine sediment metagenome</name>
    <dbReference type="NCBI Taxonomy" id="412755"/>
    <lineage>
        <taxon>unclassified sequences</taxon>
        <taxon>metagenomes</taxon>
        <taxon>ecological metagenomes</taxon>
    </lineage>
</organism>
<evidence type="ECO:0000313" key="2">
    <source>
        <dbReference type="EMBL" id="KKL64784.1"/>
    </source>
</evidence>
<proteinExistence type="predicted"/>
<dbReference type="EMBL" id="LAZR01027741">
    <property type="protein sequence ID" value="KKL64784.1"/>
    <property type="molecule type" value="Genomic_DNA"/>
</dbReference>
<feature type="compositionally biased region" description="Basic and acidic residues" evidence="1">
    <location>
        <begin position="1"/>
        <end position="11"/>
    </location>
</feature>
<feature type="region of interest" description="Disordered" evidence="1">
    <location>
        <begin position="1"/>
        <end position="33"/>
    </location>
</feature>
<reference evidence="2" key="1">
    <citation type="journal article" date="2015" name="Nature">
        <title>Complex archaea that bridge the gap between prokaryotes and eukaryotes.</title>
        <authorList>
            <person name="Spang A."/>
            <person name="Saw J.H."/>
            <person name="Jorgensen S.L."/>
            <person name="Zaremba-Niedzwiedzka K."/>
            <person name="Martijn J."/>
            <person name="Lind A.E."/>
            <person name="van Eijk R."/>
            <person name="Schleper C."/>
            <person name="Guy L."/>
            <person name="Ettema T.J."/>
        </authorList>
    </citation>
    <scope>NUCLEOTIDE SEQUENCE</scope>
</reference>
<feature type="non-terminal residue" evidence="2">
    <location>
        <position position="1"/>
    </location>
</feature>
<gene>
    <name evidence="2" type="ORF">LCGC14_2161510</name>
</gene>
<sequence length="282" mass="31203">PLPTTEPREAAGENPPPAMPEPEGCQPAAGPEPLTDAQILSYYGNPYTADMGILGELPPERLAEKLKAHAQRYDSLNGPRRVQPALHLVYATAQSDPGREGLYLLYVDEETLQEYIDLACENGLLIFLDMQIGHSDVETELAKILPYLEQPHVQAALDPEFAMPAGEVPGESIGSLDAADVNAAQALLQSFLDERDLPDKVLIVHQFTHGMLTHPELIQDYPRVKLVIDMDGFGPSDIKRVKYGWFAAPAEHSGIKLFFRHDTDLMSEQEVLELNPDVIIYQ</sequence>
<name>A0A0F9DSS4_9ZZZZ</name>
<comment type="caution">
    <text evidence="2">The sequence shown here is derived from an EMBL/GenBank/DDBJ whole genome shotgun (WGS) entry which is preliminary data.</text>
</comment>
<accession>A0A0F9DSS4</accession>
<protein>
    <submittedName>
        <fullName evidence="2">Uncharacterized protein</fullName>
    </submittedName>
</protein>
<evidence type="ECO:0000256" key="1">
    <source>
        <dbReference type="SAM" id="MobiDB-lite"/>
    </source>
</evidence>